<comment type="caution">
    <text evidence="1">The sequence shown here is derived from an EMBL/GenBank/DDBJ whole genome shotgun (WGS) entry which is preliminary data.</text>
</comment>
<accession>A0ABD6PUJ5</accession>
<dbReference type="Proteomes" id="UP000183667">
    <property type="component" value="Unassembled WGS sequence"/>
</dbReference>
<dbReference type="AlphaFoldDB" id="A0ABD6PUJ5"/>
<dbReference type="Pfam" id="PF18934">
    <property type="entry name" value="DUF5682"/>
    <property type="match status" value="1"/>
</dbReference>
<evidence type="ECO:0000313" key="1">
    <source>
        <dbReference type="EMBL" id="OJA37392.1"/>
    </source>
</evidence>
<evidence type="ECO:0000313" key="2">
    <source>
        <dbReference type="Proteomes" id="UP000183667"/>
    </source>
</evidence>
<reference evidence="2" key="1">
    <citation type="submission" date="2016-08" db="EMBL/GenBank/DDBJ databases">
        <title>Population biology and virulence potential of Burkholderia ubonensis.</title>
        <authorList>
            <person name="Price E.P."/>
            <person name="Currie B.J."/>
            <person name="Wagner D.M."/>
        </authorList>
    </citation>
    <scope>NUCLEOTIDE SEQUENCE [LARGE SCALE GENOMIC DNA]</scope>
    <source>
        <strain evidence="2">MSMB0103</strain>
    </source>
</reference>
<dbReference type="InterPro" id="IPR043737">
    <property type="entry name" value="DUF5682"/>
</dbReference>
<name>A0ABD6PUJ5_9BURK</name>
<proteinExistence type="predicted"/>
<sequence length="828" mass="88539">MQTDTPSEPHIIGIRHHSPACARLVAERIRTRRPRYVLIEGPADFNGRLDELHRPHRLPIAIYSYLSGDAAHYGSWTPFAEHSPEWQALQAGREVGATVRFIDLPAWHAAFSRLENRYADVADAEHEARADAYERALADTLAVQGRDALWDHLFEDVGDTPGALDELAQRLSTYFSHLRDDDPGSLGNQARERTMARWIAWAVAESGGRADDVLVVCGGYHAPALARLWRTLPATLPDTPEPGSLDGGACAVLDAQAGSACVPATDSNTADAAARSVRYGSYLVPYTFRRLDAFTGYASGMPSPAYYQWVWAHGAEEAARRVLENVMQRLRARKLPVSTADLIAVHVRAEGLARLRGHARPLRCDWLDALAGALVKDALDAPLPWTYRGPLRAGTDPVLVEAMDALAGDVTGELAPGTPQPPLVCAVRDELAALGIVLRGTLTLDLLTDEGRARSRVLHRLALLRVPGIVRRQGAPLAMSGERDEVWQLGEPLEQQAALIEAGAWGATLSDAARARLEDELRAAGGRIEPLADGLNRAAWAGLAALGTALLDTLRHAVAREQRFEALAPALGNLHTLLRHGHLLGMNDAPVLRIVVEAGFDRALWLLEPAAALAPADLDAHVQGHVALRRIVADVLAGADGAAGTPLAIEPSRALAVWRRKAADAAAAPASRGAALGALLDLAAHAGVDDGQPVAGIDDAMALLQAMPAAALGDALGGLLALARETLASAPAFVAGMDATVRALDDTDFVLALPGLRGAFAWLPPQERGRLADQVLALHQATHLSRRVLTQRRADEASPEDAAHAARIEAQVFGRLRRWGLTPDLEAS</sequence>
<dbReference type="RefSeq" id="WP_071768563.1">
    <property type="nucleotide sequence ID" value="NZ_MEAU01000078.1"/>
</dbReference>
<protein>
    <submittedName>
        <fullName evidence="1">Uncharacterized protein</fullName>
    </submittedName>
</protein>
<organism evidence="1 2">
    <name type="scientific">Burkholderia ubonensis</name>
    <dbReference type="NCBI Taxonomy" id="101571"/>
    <lineage>
        <taxon>Bacteria</taxon>
        <taxon>Pseudomonadati</taxon>
        <taxon>Pseudomonadota</taxon>
        <taxon>Betaproteobacteria</taxon>
        <taxon>Burkholderiales</taxon>
        <taxon>Burkholderiaceae</taxon>
        <taxon>Burkholderia</taxon>
        <taxon>Burkholderia cepacia complex</taxon>
    </lineage>
</organism>
<gene>
    <name evidence="1" type="ORF">BGV66_31965</name>
</gene>
<dbReference type="EMBL" id="MEAU01000078">
    <property type="protein sequence ID" value="OJA37392.1"/>
    <property type="molecule type" value="Genomic_DNA"/>
</dbReference>